<dbReference type="AlphaFoldDB" id="A0A2W2E7J4"/>
<reference evidence="2 3" key="1">
    <citation type="submission" date="2018-01" db="EMBL/GenBank/DDBJ databases">
        <title>Draft genome sequence of Sphaerisporangium sp. 7K107.</title>
        <authorList>
            <person name="Sahin N."/>
            <person name="Saygin H."/>
            <person name="Ay H."/>
        </authorList>
    </citation>
    <scope>NUCLEOTIDE SEQUENCE [LARGE SCALE GENOMIC DNA]</scope>
    <source>
        <strain evidence="2 3">7K107</strain>
    </source>
</reference>
<keyword evidence="3" id="KW-1185">Reference proteome</keyword>
<feature type="signal peptide" evidence="1">
    <location>
        <begin position="1"/>
        <end position="24"/>
    </location>
</feature>
<keyword evidence="1" id="KW-0732">Signal</keyword>
<organism evidence="2 3">
    <name type="scientific">Spongiactinospora gelatinilytica</name>
    <dbReference type="NCBI Taxonomy" id="2666298"/>
    <lineage>
        <taxon>Bacteria</taxon>
        <taxon>Bacillati</taxon>
        <taxon>Actinomycetota</taxon>
        <taxon>Actinomycetes</taxon>
        <taxon>Streptosporangiales</taxon>
        <taxon>Streptosporangiaceae</taxon>
        <taxon>Spongiactinospora</taxon>
    </lineage>
</organism>
<gene>
    <name evidence="2" type="ORF">C1I98_37685</name>
</gene>
<accession>A0A2W2E7J4</accession>
<dbReference type="EMBL" id="POUA01000616">
    <property type="protein sequence ID" value="PZG20022.1"/>
    <property type="molecule type" value="Genomic_DNA"/>
</dbReference>
<evidence type="ECO:0000313" key="2">
    <source>
        <dbReference type="EMBL" id="PZG20022.1"/>
    </source>
</evidence>
<feature type="chain" id="PRO_5015902741" evidence="1">
    <location>
        <begin position="25"/>
        <end position="103"/>
    </location>
</feature>
<comment type="caution">
    <text evidence="2">The sequence shown here is derived from an EMBL/GenBank/DDBJ whole genome shotgun (WGS) entry which is preliminary data.</text>
</comment>
<dbReference type="Proteomes" id="UP000248544">
    <property type="component" value="Unassembled WGS sequence"/>
</dbReference>
<protein>
    <submittedName>
        <fullName evidence="2">Uncharacterized protein</fullName>
    </submittedName>
</protein>
<proteinExistence type="predicted"/>
<name>A0A2W2E7J4_9ACTN</name>
<evidence type="ECO:0000313" key="3">
    <source>
        <dbReference type="Proteomes" id="UP000248544"/>
    </source>
</evidence>
<dbReference type="RefSeq" id="WP_146607891.1">
    <property type="nucleotide sequence ID" value="NZ_POUA01000616.1"/>
</dbReference>
<feature type="non-terminal residue" evidence="2">
    <location>
        <position position="103"/>
    </location>
</feature>
<sequence length="103" mass="11264">MIIRPVATALLVAQLALCVACGQAKETHATVQPRKQLTQTEAGRIHHAYQQTYLRALRAGGRGMEHAEAGLALKLTRTQFRLATKTNDPISPCLLYTSPSPRD</sequence>
<evidence type="ECO:0000256" key="1">
    <source>
        <dbReference type="SAM" id="SignalP"/>
    </source>
</evidence>